<comment type="caution">
    <text evidence="3">The sequence shown here is derived from an EMBL/GenBank/DDBJ whole genome shotgun (WGS) entry which is preliminary data.</text>
</comment>
<dbReference type="AlphaFoldDB" id="A0A9P7XSI5"/>
<evidence type="ECO:0000313" key="4">
    <source>
        <dbReference type="Proteomes" id="UP000707451"/>
    </source>
</evidence>
<keyword evidence="2" id="KW-1133">Transmembrane helix</keyword>
<feature type="transmembrane region" description="Helical" evidence="2">
    <location>
        <begin position="273"/>
        <end position="291"/>
    </location>
</feature>
<name>A0A9P7XSI5_9FUNG</name>
<feature type="region of interest" description="Disordered" evidence="1">
    <location>
        <begin position="149"/>
        <end position="246"/>
    </location>
</feature>
<dbReference type="Proteomes" id="UP000707451">
    <property type="component" value="Unassembled WGS sequence"/>
</dbReference>
<evidence type="ECO:0000256" key="1">
    <source>
        <dbReference type="SAM" id="MobiDB-lite"/>
    </source>
</evidence>
<dbReference type="EMBL" id="JAHRHY010000010">
    <property type="protein sequence ID" value="KAG9066351.1"/>
    <property type="molecule type" value="Genomic_DNA"/>
</dbReference>
<proteinExistence type="predicted"/>
<organism evidence="3 4">
    <name type="scientific">Linnemannia hyalina</name>
    <dbReference type="NCBI Taxonomy" id="64524"/>
    <lineage>
        <taxon>Eukaryota</taxon>
        <taxon>Fungi</taxon>
        <taxon>Fungi incertae sedis</taxon>
        <taxon>Mucoromycota</taxon>
        <taxon>Mortierellomycotina</taxon>
        <taxon>Mortierellomycetes</taxon>
        <taxon>Mortierellales</taxon>
        <taxon>Mortierellaceae</taxon>
        <taxon>Linnemannia</taxon>
    </lineage>
</organism>
<feature type="compositionally biased region" description="Low complexity" evidence="1">
    <location>
        <begin position="187"/>
        <end position="231"/>
    </location>
</feature>
<dbReference type="OrthoDB" id="2420104at2759"/>
<accession>A0A9P7XSI5</accession>
<protein>
    <submittedName>
        <fullName evidence="3">Uncharacterized protein</fullName>
    </submittedName>
</protein>
<gene>
    <name evidence="3" type="ORF">KI688_001575</name>
</gene>
<sequence length="347" mass="38727">METEYLDIVNKELHDIQQFFAHYYYPSPPLTNPQHALTVLPLLKPNTTLTSPPSSSLPSPYYDTDTLHGDGDDLFDFPSLYHTSPPPPSSCGEEMDRYVADIRDRYKQLKAVQDQMHLELTRSRILRQSIEVVGVTKVDDDVRLSLSPLQEKKKGEHSNVRREKVEPLPFSDSPGGKESMTSLPFSESPASTTTTTKPTPQETTGTTIITTTTGTGTTITTTATSTTTAETAGPFSIRPQEPPQTNPFTLANVRRLIDMIYRDAKTLLSSSPIMTYTFLGMVFGVLLVSWLDCANYDIDSINNNNNNNHRVVDLQAPMTDQATHSTFVPPVPEEFVPPAPRYPWPRH</sequence>
<evidence type="ECO:0000256" key="2">
    <source>
        <dbReference type="SAM" id="Phobius"/>
    </source>
</evidence>
<keyword evidence="4" id="KW-1185">Reference proteome</keyword>
<keyword evidence="2" id="KW-0812">Transmembrane</keyword>
<feature type="compositionally biased region" description="Basic and acidic residues" evidence="1">
    <location>
        <begin position="150"/>
        <end position="166"/>
    </location>
</feature>
<evidence type="ECO:0000313" key="3">
    <source>
        <dbReference type="EMBL" id="KAG9066351.1"/>
    </source>
</evidence>
<keyword evidence="2" id="KW-0472">Membrane</keyword>
<reference evidence="3" key="1">
    <citation type="submission" date="2021-06" db="EMBL/GenBank/DDBJ databases">
        <title>Genome Sequence of Mortierella hyaline Strain SCG-10, a Cold-Adapted, Nitrate-Reducing Fungus Isolated from Soil in Minnesota, USA.</title>
        <authorList>
            <person name="Aldossari N."/>
        </authorList>
    </citation>
    <scope>NUCLEOTIDE SEQUENCE</scope>
    <source>
        <strain evidence="3">SCG-10</strain>
    </source>
</reference>